<dbReference type="GO" id="GO:0031369">
    <property type="term" value="F:translation initiation factor binding"/>
    <property type="evidence" value="ECO:0007669"/>
    <property type="project" value="InterPro"/>
</dbReference>
<evidence type="ECO:0000313" key="7">
    <source>
        <dbReference type="Proteomes" id="UP000784294"/>
    </source>
</evidence>
<dbReference type="Pfam" id="PF05470">
    <property type="entry name" value="eIF-3c_N"/>
    <property type="match status" value="1"/>
</dbReference>
<evidence type="ECO:0000259" key="5">
    <source>
        <dbReference type="Pfam" id="PF05470"/>
    </source>
</evidence>
<feature type="compositionally biased region" description="Acidic residues" evidence="4">
    <location>
        <begin position="173"/>
        <end position="183"/>
    </location>
</feature>
<dbReference type="InterPro" id="IPR008905">
    <property type="entry name" value="EIF3C_N_dom"/>
</dbReference>
<dbReference type="GO" id="GO:0003743">
    <property type="term" value="F:translation initiation factor activity"/>
    <property type="evidence" value="ECO:0007669"/>
    <property type="project" value="UniProtKB-KW"/>
</dbReference>
<comment type="caution">
    <text evidence="6">The sequence shown here is derived from an EMBL/GenBank/DDBJ whole genome shotgun (WGS) entry which is preliminary data.</text>
</comment>
<dbReference type="GO" id="GO:0003723">
    <property type="term" value="F:RNA binding"/>
    <property type="evidence" value="ECO:0007669"/>
    <property type="project" value="InterPro"/>
</dbReference>
<keyword evidence="2" id="KW-0396">Initiation factor</keyword>
<feature type="region of interest" description="Disordered" evidence="4">
    <location>
        <begin position="167"/>
        <end position="278"/>
    </location>
</feature>
<dbReference type="Proteomes" id="UP000784294">
    <property type="component" value="Unassembled WGS sequence"/>
</dbReference>
<sequence>MLPTILATPYMMIRSSMYASALSSSESDSEPDEPVIREQPRIYRAPSIDEDEKRVVRSAKDKRYEEMQTVIRNLNNHKKIKDMGSIFKDFEDLIKVYEKSKKMNYIEGVPNFYIKHIADLEDFVNESWESRKNLTKGTANALTKLKQRVKRYNRDFEQAIKLYRENPDAYREDVEEEGEDEMSENQASSDHQDARLMPSKKSFGPGDESTDEDDIPLPKKKAVDSYDDNEDRGESDSEDDSWGSSSDSSDNLDRQMEEFKDNPAAFFLKKTEPDGKVR</sequence>
<evidence type="ECO:0000256" key="2">
    <source>
        <dbReference type="ARBA" id="ARBA00022540"/>
    </source>
</evidence>
<keyword evidence="1" id="KW-0963">Cytoplasm</keyword>
<gene>
    <name evidence="6" type="ORF">PXEA_LOCUS23271</name>
</gene>
<feature type="compositionally biased region" description="Basic and acidic residues" evidence="4">
    <location>
        <begin position="269"/>
        <end position="278"/>
    </location>
</feature>
<evidence type="ECO:0000313" key="6">
    <source>
        <dbReference type="EMBL" id="VEL29831.1"/>
    </source>
</evidence>
<evidence type="ECO:0000256" key="1">
    <source>
        <dbReference type="ARBA" id="ARBA00022490"/>
    </source>
</evidence>
<dbReference type="EMBL" id="CAAALY010106597">
    <property type="protein sequence ID" value="VEL29831.1"/>
    <property type="molecule type" value="Genomic_DNA"/>
</dbReference>
<dbReference type="InterPro" id="IPR027516">
    <property type="entry name" value="EIF3C"/>
</dbReference>
<organism evidence="6 7">
    <name type="scientific">Protopolystoma xenopodis</name>
    <dbReference type="NCBI Taxonomy" id="117903"/>
    <lineage>
        <taxon>Eukaryota</taxon>
        <taxon>Metazoa</taxon>
        <taxon>Spiralia</taxon>
        <taxon>Lophotrochozoa</taxon>
        <taxon>Platyhelminthes</taxon>
        <taxon>Monogenea</taxon>
        <taxon>Polyopisthocotylea</taxon>
        <taxon>Polystomatidea</taxon>
        <taxon>Polystomatidae</taxon>
        <taxon>Protopolystoma</taxon>
    </lineage>
</organism>
<feature type="compositionally biased region" description="Acidic residues" evidence="4">
    <location>
        <begin position="225"/>
        <end position="241"/>
    </location>
</feature>
<proteinExistence type="predicted"/>
<dbReference type="PANTHER" id="PTHR13937">
    <property type="entry name" value="EUKARYOTIC TRANSLATION INITATION FACTOR 3, SUBUNIT 8 EIF3S8 -RELATED"/>
    <property type="match status" value="1"/>
</dbReference>
<keyword evidence="3" id="KW-0648">Protein biosynthesis</keyword>
<dbReference type="AlphaFoldDB" id="A0A3S5A7J5"/>
<dbReference type="PANTHER" id="PTHR13937:SF0">
    <property type="entry name" value="EUKARYOTIC TRANSLATION INITIATION FACTOR 3 SUBUNIT C-RELATED"/>
    <property type="match status" value="1"/>
</dbReference>
<accession>A0A3S5A7J5</accession>
<evidence type="ECO:0000256" key="4">
    <source>
        <dbReference type="SAM" id="MobiDB-lite"/>
    </source>
</evidence>
<keyword evidence="7" id="KW-1185">Reference proteome</keyword>
<protein>
    <recommendedName>
        <fullName evidence="5">Eukaryotic translation initiation factor 3 subunit C N-terminal domain-containing protein</fullName>
    </recommendedName>
</protein>
<feature type="compositionally biased region" description="Basic and acidic residues" evidence="4">
    <location>
        <begin position="251"/>
        <end position="261"/>
    </location>
</feature>
<dbReference type="GO" id="GO:0005852">
    <property type="term" value="C:eukaryotic translation initiation factor 3 complex"/>
    <property type="evidence" value="ECO:0007669"/>
    <property type="project" value="InterPro"/>
</dbReference>
<dbReference type="OrthoDB" id="29647at2759"/>
<feature type="domain" description="Eukaryotic translation initiation factor 3 subunit C N-terminal" evidence="5">
    <location>
        <begin position="47"/>
        <end position="238"/>
    </location>
</feature>
<name>A0A3S5A7J5_9PLAT</name>
<reference evidence="6" key="1">
    <citation type="submission" date="2018-11" db="EMBL/GenBank/DDBJ databases">
        <authorList>
            <consortium name="Pathogen Informatics"/>
        </authorList>
    </citation>
    <scope>NUCLEOTIDE SEQUENCE</scope>
</reference>
<evidence type="ECO:0000256" key="3">
    <source>
        <dbReference type="ARBA" id="ARBA00022917"/>
    </source>
</evidence>